<sequence length="471" mass="52833">MYESMGPPTPFLPFGENNEDVGEDNKVNVTVEYCPLCLGTKRALYCMECIKKGNFTHSKKKPSNKRTETYQEKAKKLQKQLYNRDKLKKRIAEKLAQNESRKKKQLAIIETKRHLNVLQNGLEIATNKCDELEKAIKIYREKANITDRILAKHKVKYKEMVNNLKAHKESHDKTLKLKEIWEKVALERRERVQELVEYIFPITEEKVADISDEEDEEDPITAELRDARHATLIHGKWIHDSASENIYRVVDAPMPGICQSDIASLLANISVEKTPILKPKNSQSYGVAAAFTYLGQLIASLSAILDVPLPEGFANQSLSMAVALLSSSEPSSNLFIMAAICVNRCALLLASSQLVPSDSIRARHAVHNVIATLKSPDLGRIGHFEITERLVCSVDGQLIFDNIDMPNWLISETIDSEEDDADENWEQVPISLPDDGQLVLTRNPSESGAFAVMSSAVASLFTNVSTQTQTK</sequence>
<reference evidence="2 3" key="1">
    <citation type="submission" date="2020-08" db="EMBL/GenBank/DDBJ databases">
        <authorList>
            <person name="Hejnol A."/>
        </authorList>
    </citation>
    <scope>NUCLEOTIDE SEQUENCE [LARGE SCALE GENOMIC DNA]</scope>
</reference>
<evidence type="ECO:0000313" key="3">
    <source>
        <dbReference type="Proteomes" id="UP000549394"/>
    </source>
</evidence>
<dbReference type="GO" id="GO:0005776">
    <property type="term" value="C:autophagosome"/>
    <property type="evidence" value="ECO:0007669"/>
    <property type="project" value="TreeGrafter"/>
</dbReference>
<protein>
    <submittedName>
        <fullName evidence="2">DgyrCDS9471</fullName>
    </submittedName>
</protein>
<dbReference type="GO" id="GO:0035014">
    <property type="term" value="F:phosphatidylinositol 3-kinase regulator activity"/>
    <property type="evidence" value="ECO:0007669"/>
    <property type="project" value="TreeGrafter"/>
</dbReference>
<dbReference type="EMBL" id="CAJFCJ010000013">
    <property type="protein sequence ID" value="CAD5120916.1"/>
    <property type="molecule type" value="Genomic_DNA"/>
</dbReference>
<dbReference type="GO" id="GO:0000423">
    <property type="term" value="P:mitophagy"/>
    <property type="evidence" value="ECO:0007669"/>
    <property type="project" value="TreeGrafter"/>
</dbReference>
<dbReference type="OrthoDB" id="16772at2759"/>
<comment type="caution">
    <text evidence="2">The sequence shown here is derived from an EMBL/GenBank/DDBJ whole genome shotgun (WGS) entry which is preliminary data.</text>
</comment>
<evidence type="ECO:0000256" key="1">
    <source>
        <dbReference type="SAM" id="Coils"/>
    </source>
</evidence>
<gene>
    <name evidence="2" type="ORF">DGYR_LOCUS8925</name>
</gene>
<accession>A0A7I8VYR1</accession>
<dbReference type="GO" id="GO:0097629">
    <property type="term" value="C:extrinsic component of omegasome membrane"/>
    <property type="evidence" value="ECO:0007669"/>
    <property type="project" value="TreeGrafter"/>
</dbReference>
<dbReference type="Proteomes" id="UP000549394">
    <property type="component" value="Unassembled WGS sequence"/>
</dbReference>
<dbReference type="PANTHER" id="PTHR13664:SF0">
    <property type="entry name" value="BECLIN 1-ASSOCIATED AUTOPHAGY-RELATED KEY REGULATOR"/>
    <property type="match status" value="1"/>
</dbReference>
<dbReference type="GO" id="GO:0000045">
    <property type="term" value="P:autophagosome assembly"/>
    <property type="evidence" value="ECO:0007669"/>
    <property type="project" value="TreeGrafter"/>
</dbReference>
<proteinExistence type="predicted"/>
<dbReference type="GO" id="GO:0097632">
    <property type="term" value="C:extrinsic component of phagophore assembly site membrane"/>
    <property type="evidence" value="ECO:0007669"/>
    <property type="project" value="TreeGrafter"/>
</dbReference>
<dbReference type="PANTHER" id="PTHR13664">
    <property type="entry name" value="BECLIN 1-ASSOCIATED AUTOPHAGY-RELATED KEY REGULATOR"/>
    <property type="match status" value="1"/>
</dbReference>
<dbReference type="AlphaFoldDB" id="A0A7I8VYR1"/>
<dbReference type="GO" id="GO:0043495">
    <property type="term" value="F:protein-membrane adaptor activity"/>
    <property type="evidence" value="ECO:0007669"/>
    <property type="project" value="TreeGrafter"/>
</dbReference>
<organism evidence="2 3">
    <name type="scientific">Dimorphilus gyrociliatus</name>
    <dbReference type="NCBI Taxonomy" id="2664684"/>
    <lineage>
        <taxon>Eukaryota</taxon>
        <taxon>Metazoa</taxon>
        <taxon>Spiralia</taxon>
        <taxon>Lophotrochozoa</taxon>
        <taxon>Annelida</taxon>
        <taxon>Polychaeta</taxon>
        <taxon>Polychaeta incertae sedis</taxon>
        <taxon>Dinophilidae</taxon>
        <taxon>Dimorphilus</taxon>
    </lineage>
</organism>
<keyword evidence="1" id="KW-0175">Coiled coil</keyword>
<evidence type="ECO:0000313" key="2">
    <source>
        <dbReference type="EMBL" id="CAD5120916.1"/>
    </source>
</evidence>
<dbReference type="GO" id="GO:0016240">
    <property type="term" value="P:autophagosome membrane docking"/>
    <property type="evidence" value="ECO:0007669"/>
    <property type="project" value="TreeGrafter"/>
</dbReference>
<feature type="coiled-coil region" evidence="1">
    <location>
        <begin position="84"/>
        <end position="170"/>
    </location>
</feature>
<keyword evidence="3" id="KW-1185">Reference proteome</keyword>
<dbReference type="GO" id="GO:0035032">
    <property type="term" value="C:phosphatidylinositol 3-kinase complex, class III"/>
    <property type="evidence" value="ECO:0007669"/>
    <property type="project" value="TreeGrafter"/>
</dbReference>
<name>A0A7I8VYR1_9ANNE</name>
<dbReference type="GO" id="GO:0009267">
    <property type="term" value="P:cellular response to starvation"/>
    <property type="evidence" value="ECO:0007669"/>
    <property type="project" value="TreeGrafter"/>
</dbReference>